<dbReference type="SMART" id="SM00052">
    <property type="entry name" value="EAL"/>
    <property type="match status" value="1"/>
</dbReference>
<dbReference type="RefSeq" id="WP_155696172.1">
    <property type="nucleotide sequence ID" value="NZ_WOCD01000005.1"/>
</dbReference>
<dbReference type="PANTHER" id="PTHR33121">
    <property type="entry name" value="CYCLIC DI-GMP PHOSPHODIESTERASE PDEF"/>
    <property type="match status" value="1"/>
</dbReference>
<dbReference type="EMBL" id="WOCD01000005">
    <property type="protein sequence ID" value="MUH72971.1"/>
    <property type="molecule type" value="Genomic_DNA"/>
</dbReference>
<organism evidence="4 5">
    <name type="scientific">Psychrosphaera haliotis</name>
    <dbReference type="NCBI Taxonomy" id="555083"/>
    <lineage>
        <taxon>Bacteria</taxon>
        <taxon>Pseudomonadati</taxon>
        <taxon>Pseudomonadota</taxon>
        <taxon>Gammaproteobacteria</taxon>
        <taxon>Alteromonadales</taxon>
        <taxon>Pseudoalteromonadaceae</taxon>
        <taxon>Psychrosphaera</taxon>
    </lineage>
</organism>
<dbReference type="InterPro" id="IPR043128">
    <property type="entry name" value="Rev_trsase/Diguanyl_cyclase"/>
</dbReference>
<keyword evidence="1" id="KW-0812">Transmembrane</keyword>
<dbReference type="InterPro" id="IPR000160">
    <property type="entry name" value="GGDEF_dom"/>
</dbReference>
<dbReference type="InterPro" id="IPR029787">
    <property type="entry name" value="Nucleotide_cyclase"/>
</dbReference>
<dbReference type="OrthoDB" id="9816034at2"/>
<dbReference type="CDD" id="cd01949">
    <property type="entry name" value="GGDEF"/>
    <property type="match status" value="1"/>
</dbReference>
<evidence type="ECO:0000259" key="2">
    <source>
        <dbReference type="PROSITE" id="PS50883"/>
    </source>
</evidence>
<dbReference type="AlphaFoldDB" id="A0A6N8FFD8"/>
<dbReference type="CDD" id="cd01948">
    <property type="entry name" value="EAL"/>
    <property type="match status" value="1"/>
</dbReference>
<dbReference type="InterPro" id="IPR035919">
    <property type="entry name" value="EAL_sf"/>
</dbReference>
<sequence>MATDKAIESKFGYLKKELKNAKTQLTFSIIVLFIVSMWYSHNTIKVHKDYQSSLMSSVSQQVVNEYQNHIAHRRQQIDRFQWRHQTELLDLYRQGALTEREDYLFLLKELRNEISGVRLFSIFDKQGVGVFRKITGDFLDDCQQEIDSTINNNGQEAMFLHKDSSSVHYDILQSLIGAQDLLYLFVAFEPTALKSILERYRLPQQELFLLRNDRHVEIELKESSNSTFSNVVMSEAEFSNFSSLVKIPKTRWSVGVRLSDNYANELFWSNYQWSFIVWAVVSLVLFLSYISQKKKSVGQMTALKQLEFSKSHDTLTGLMTRDVFSQYFNNKRSSISENQGVAFVIDIDKFQVFNNSLGFTKGDSVLRMLAEEIRKVIPIGAKISRISNDQFAVLDSNMNHTKAQDYAHFLKSHIENLDLSNIEESLSLTSCIGVVKINAEVVDSEHLMSSLLLTLKLAKNKGRNQVLLYQSDDPELVQHAQEMEIYHAIQRALNEDSFQLYRQEIRSNLSNCENSVYEVLLRMFDSMGNIVSPALFIPIAEQHSLAAELDKWVIARAFKNMAISKTKDHYCINLSGQTLADPSMVGYVKQKIEQFGVLPQQVTFEITETFAITHLESAIYFIGEITKYGCQFALDDFGSGLSSFSYLQKLPVQKLKIDGVFIKNITKNSRNQAFVSTMVTLAKSMEMETVAEFVETEEEFTMLKELNLDFCQGYFFHKPDRWIVNEMLELASNNHLQQ</sequence>
<evidence type="ECO:0000256" key="1">
    <source>
        <dbReference type="SAM" id="Phobius"/>
    </source>
</evidence>
<evidence type="ECO:0000313" key="4">
    <source>
        <dbReference type="EMBL" id="MUH72971.1"/>
    </source>
</evidence>
<dbReference type="Proteomes" id="UP000439994">
    <property type="component" value="Unassembled WGS sequence"/>
</dbReference>
<proteinExistence type="predicted"/>
<feature type="domain" description="EAL" evidence="2">
    <location>
        <begin position="482"/>
        <end position="733"/>
    </location>
</feature>
<accession>A0A6N8FFD8</accession>
<name>A0A6N8FFD8_9GAMM</name>
<dbReference type="PROSITE" id="PS50883">
    <property type="entry name" value="EAL"/>
    <property type="match status" value="1"/>
</dbReference>
<dbReference type="InterPro" id="IPR001633">
    <property type="entry name" value="EAL_dom"/>
</dbReference>
<comment type="caution">
    <text evidence="4">The sequence shown here is derived from an EMBL/GenBank/DDBJ whole genome shotgun (WGS) entry which is preliminary data.</text>
</comment>
<dbReference type="SMART" id="SM00267">
    <property type="entry name" value="GGDEF"/>
    <property type="match status" value="1"/>
</dbReference>
<keyword evidence="5" id="KW-1185">Reference proteome</keyword>
<evidence type="ECO:0000313" key="5">
    <source>
        <dbReference type="Proteomes" id="UP000439994"/>
    </source>
</evidence>
<protein>
    <submittedName>
        <fullName evidence="4">EAL domain-containing protein</fullName>
    </submittedName>
</protein>
<dbReference type="GO" id="GO:0071111">
    <property type="term" value="F:cyclic-guanylate-specific phosphodiesterase activity"/>
    <property type="evidence" value="ECO:0007669"/>
    <property type="project" value="InterPro"/>
</dbReference>
<feature type="transmembrane region" description="Helical" evidence="1">
    <location>
        <begin position="21"/>
        <end position="39"/>
    </location>
</feature>
<dbReference type="PROSITE" id="PS50887">
    <property type="entry name" value="GGDEF"/>
    <property type="match status" value="1"/>
</dbReference>
<gene>
    <name evidence="4" type="ORF">GNP35_11050</name>
</gene>
<dbReference type="PANTHER" id="PTHR33121:SF23">
    <property type="entry name" value="CYCLIC DI-GMP PHOSPHODIESTERASE PDEB"/>
    <property type="match status" value="1"/>
</dbReference>
<dbReference type="Gene3D" id="3.20.20.450">
    <property type="entry name" value="EAL domain"/>
    <property type="match status" value="1"/>
</dbReference>
<dbReference type="NCBIfam" id="TIGR00254">
    <property type="entry name" value="GGDEF"/>
    <property type="match status" value="1"/>
</dbReference>
<dbReference type="InterPro" id="IPR050706">
    <property type="entry name" value="Cyclic-di-GMP_PDE-like"/>
</dbReference>
<dbReference type="SUPFAM" id="SSF141868">
    <property type="entry name" value="EAL domain-like"/>
    <property type="match status" value="1"/>
</dbReference>
<keyword evidence="1" id="KW-1133">Transmembrane helix</keyword>
<reference evidence="4 5" key="1">
    <citation type="submission" date="2019-11" db="EMBL/GenBank/DDBJ databases">
        <title>P. haliotis isolates from Z. marina roots.</title>
        <authorList>
            <person name="Cohen M."/>
            <person name="Jospin G."/>
            <person name="Eisen J.A."/>
            <person name="Coil D.A."/>
        </authorList>
    </citation>
    <scope>NUCLEOTIDE SEQUENCE [LARGE SCALE GENOMIC DNA]</scope>
    <source>
        <strain evidence="4 5">UCD-MCMsp1aY</strain>
    </source>
</reference>
<evidence type="ECO:0000259" key="3">
    <source>
        <dbReference type="PROSITE" id="PS50887"/>
    </source>
</evidence>
<dbReference type="SUPFAM" id="SSF55073">
    <property type="entry name" value="Nucleotide cyclase"/>
    <property type="match status" value="1"/>
</dbReference>
<dbReference type="Gene3D" id="3.30.70.270">
    <property type="match status" value="1"/>
</dbReference>
<dbReference type="Pfam" id="PF00990">
    <property type="entry name" value="GGDEF"/>
    <property type="match status" value="1"/>
</dbReference>
<feature type="domain" description="GGDEF" evidence="3">
    <location>
        <begin position="338"/>
        <end position="471"/>
    </location>
</feature>
<keyword evidence="1" id="KW-0472">Membrane</keyword>
<dbReference type="Pfam" id="PF00563">
    <property type="entry name" value="EAL"/>
    <property type="match status" value="1"/>
</dbReference>